<keyword evidence="3" id="KW-1185">Reference proteome</keyword>
<keyword evidence="1" id="KW-1133">Transmembrane helix</keyword>
<dbReference type="OrthoDB" id="9861981at2"/>
<dbReference type="EMBL" id="CP027228">
    <property type="protein sequence ID" value="AVM48397.1"/>
    <property type="molecule type" value="Genomic_DNA"/>
</dbReference>
<sequence length="150" mass="17234">MNYDRRNEVNFYKKISIILGTILAIIVVGLGVTFYFAQWNLHGVSNMPHFDWTKDRSLDLVGKVEGKNVYKYGISEMTYSTFSANKITAKKYYEKSWVTVDMLTAGGLETSREGYRTYQYDCYYILLTDKAVVFCSNDVPIKEVVQALGK</sequence>
<keyword evidence="1" id="KW-0472">Membrane</keyword>
<organism evidence="2 3">
    <name type="scientific">Mogibacterium diversum</name>
    <dbReference type="NCBI Taxonomy" id="114527"/>
    <lineage>
        <taxon>Bacteria</taxon>
        <taxon>Bacillati</taxon>
        <taxon>Bacillota</taxon>
        <taxon>Clostridia</taxon>
        <taxon>Peptostreptococcales</taxon>
        <taxon>Anaerovoracaceae</taxon>
        <taxon>Mogibacterium</taxon>
    </lineage>
</organism>
<reference evidence="3" key="1">
    <citation type="submission" date="2018-02" db="EMBL/GenBank/DDBJ databases">
        <authorList>
            <person name="Holder M.E."/>
            <person name="Ajami N.J."/>
            <person name="Petrosino J.F."/>
        </authorList>
    </citation>
    <scope>NUCLEOTIDE SEQUENCE [LARGE SCALE GENOMIC DNA]</scope>
    <source>
        <strain evidence="3">CCUG 47132</strain>
    </source>
</reference>
<accession>A0A2S0L547</accession>
<evidence type="ECO:0000313" key="3">
    <source>
        <dbReference type="Proteomes" id="UP000237883"/>
    </source>
</evidence>
<evidence type="ECO:0000256" key="1">
    <source>
        <dbReference type="SAM" id="Phobius"/>
    </source>
</evidence>
<dbReference type="Proteomes" id="UP000237883">
    <property type="component" value="Chromosome"/>
</dbReference>
<dbReference type="AlphaFoldDB" id="A0A2S0L547"/>
<name>A0A2S0L547_9FIRM</name>
<feature type="transmembrane region" description="Helical" evidence="1">
    <location>
        <begin position="15"/>
        <end position="37"/>
    </location>
</feature>
<dbReference type="RefSeq" id="WP_106057469.1">
    <property type="nucleotide sequence ID" value="NZ_CALIZG010000021.1"/>
</dbReference>
<proteinExistence type="predicted"/>
<keyword evidence="1" id="KW-0812">Transmembrane</keyword>
<evidence type="ECO:0000313" key="2">
    <source>
        <dbReference type="EMBL" id="AVM48397.1"/>
    </source>
</evidence>
<protein>
    <submittedName>
        <fullName evidence="2">Uncharacterized protein</fullName>
    </submittedName>
</protein>
<gene>
    <name evidence="2" type="ORF">C5Q96_05880</name>
</gene>
<dbReference type="KEGG" id="mdv:C5Q96_05880"/>
<dbReference type="GeneID" id="78391790"/>